<dbReference type="EMBL" id="ANNX02000016">
    <property type="protein sequence ID" value="KYC43218.1"/>
    <property type="molecule type" value="Genomic_DNA"/>
</dbReference>
<dbReference type="Proteomes" id="UP000076925">
    <property type="component" value="Unassembled WGS sequence"/>
</dbReference>
<feature type="region of interest" description="Disordered" evidence="4">
    <location>
        <begin position="78"/>
        <end position="104"/>
    </location>
</feature>
<evidence type="ECO:0000256" key="2">
    <source>
        <dbReference type="ARBA" id="ARBA00023002"/>
    </source>
</evidence>
<dbReference type="InterPro" id="IPR003953">
    <property type="entry name" value="FAD-dep_OxRdtase_2_FAD-bd"/>
</dbReference>
<organism evidence="7 8">
    <name type="scientific">Scytonema hofmannii PCC 7110</name>
    <dbReference type="NCBI Taxonomy" id="128403"/>
    <lineage>
        <taxon>Bacteria</taxon>
        <taxon>Bacillati</taxon>
        <taxon>Cyanobacteriota</taxon>
        <taxon>Cyanophyceae</taxon>
        <taxon>Nostocales</taxon>
        <taxon>Scytonemataceae</taxon>
        <taxon>Scytonema</taxon>
    </lineage>
</organism>
<dbReference type="GO" id="GO:0004497">
    <property type="term" value="F:monooxygenase activity"/>
    <property type="evidence" value="ECO:0007669"/>
    <property type="project" value="UniProtKB-KW"/>
</dbReference>
<keyword evidence="2" id="KW-0560">Oxidoreductase</keyword>
<dbReference type="Pfam" id="PF01494">
    <property type="entry name" value="FAD_binding_3"/>
    <property type="match status" value="1"/>
</dbReference>
<dbReference type="InterPro" id="IPR002938">
    <property type="entry name" value="FAD-bd"/>
</dbReference>
<dbReference type="GO" id="GO:0071949">
    <property type="term" value="F:FAD binding"/>
    <property type="evidence" value="ECO:0007669"/>
    <property type="project" value="InterPro"/>
</dbReference>
<dbReference type="SUPFAM" id="SSF51905">
    <property type="entry name" value="FAD/NAD(P)-binding domain"/>
    <property type="match status" value="1"/>
</dbReference>
<dbReference type="Pfam" id="PF00890">
    <property type="entry name" value="FAD_binding_2"/>
    <property type="match status" value="1"/>
</dbReference>
<evidence type="ECO:0000256" key="4">
    <source>
        <dbReference type="SAM" id="MobiDB-lite"/>
    </source>
</evidence>
<evidence type="ECO:0000256" key="3">
    <source>
        <dbReference type="ARBA" id="ARBA00023033"/>
    </source>
</evidence>
<keyword evidence="3 7" id="KW-0503">Monooxygenase</keyword>
<reference evidence="7 8" key="1">
    <citation type="journal article" date="2013" name="Genome Biol. Evol.">
        <title>Genomes of Stigonematalean cyanobacteria (subsection V) and the evolution of oxygenic photosynthesis from prokaryotes to plastids.</title>
        <authorList>
            <person name="Dagan T."/>
            <person name="Roettger M."/>
            <person name="Stucken K."/>
            <person name="Landan G."/>
            <person name="Koch R."/>
            <person name="Major P."/>
            <person name="Gould S.B."/>
            <person name="Goremykin V.V."/>
            <person name="Rippka R."/>
            <person name="Tandeau de Marsac N."/>
            <person name="Gugger M."/>
            <person name="Lockhart P.J."/>
            <person name="Allen J.F."/>
            <person name="Brune I."/>
            <person name="Maus I."/>
            <person name="Puhler A."/>
            <person name="Martin W.F."/>
        </authorList>
    </citation>
    <scope>NUCLEOTIDE SEQUENCE [LARGE SCALE GENOMIC DNA]</scope>
    <source>
        <strain evidence="7 8">PCC 7110</strain>
    </source>
</reference>
<dbReference type="STRING" id="128403.WA1_14075"/>
<evidence type="ECO:0000259" key="5">
    <source>
        <dbReference type="Pfam" id="PF00890"/>
    </source>
</evidence>
<gene>
    <name evidence="7" type="ORF">WA1_14075</name>
</gene>
<name>A0A139XEV2_9CYAN</name>
<dbReference type="PANTHER" id="PTHR13789">
    <property type="entry name" value="MONOOXYGENASE"/>
    <property type="match status" value="1"/>
</dbReference>
<dbReference type="PANTHER" id="PTHR13789:SF309">
    <property type="entry name" value="PUTATIVE (AFU_ORTHOLOGUE AFUA_6G14510)-RELATED"/>
    <property type="match status" value="1"/>
</dbReference>
<evidence type="ECO:0000313" key="8">
    <source>
        <dbReference type="Proteomes" id="UP000076925"/>
    </source>
</evidence>
<evidence type="ECO:0000259" key="6">
    <source>
        <dbReference type="Pfam" id="PF01494"/>
    </source>
</evidence>
<dbReference type="AlphaFoldDB" id="A0A139XEV2"/>
<evidence type="ECO:0000256" key="1">
    <source>
        <dbReference type="ARBA" id="ARBA00022630"/>
    </source>
</evidence>
<comment type="caution">
    <text evidence="7">The sequence shown here is derived from an EMBL/GenBank/DDBJ whole genome shotgun (WGS) entry which is preliminary data.</text>
</comment>
<feature type="domain" description="FAD-dependent oxidoreductase 2 FAD-binding" evidence="5">
    <location>
        <begin position="12"/>
        <end position="47"/>
    </location>
</feature>
<dbReference type="PRINTS" id="PR00420">
    <property type="entry name" value="RNGMNOXGNASE"/>
</dbReference>
<protein>
    <submittedName>
        <fullName evidence="7">FAD-binding monooxygenase</fullName>
    </submittedName>
</protein>
<evidence type="ECO:0000313" key="7">
    <source>
        <dbReference type="EMBL" id="KYC43218.1"/>
    </source>
</evidence>
<sequence>MHNEIAFMEKLDVVVIGAGPVGLATAIGLRKRGLENLLVVDQTRAFRQVGQTVDLLPNGLKALKYLDSQAYEQIKEAGNRFLNPKPPSEETVKKTPGTQPPKSTREWVQKNLRGERISSFSLNYDDWFQEYGEGRTSISWYNLQTTLRQLLPQEQVRPNHRCINIVDESDTGYVRVDCVSDTTIEANPYAYWTEEQKPEENPPQNLETSSQQLETKSFRAKLIVAADGINSTVRQILYKNSPYSAFAKPEYSGYAAIACSQIIDIPDNLKLALEETFFQGSPVVTIRNDEISEDSHMEVPRMILFHRPGGPVGYVIHHALPLNILLGKSGKSLIDIAVPALEKAGFPDVLKQLVSLSTPANMQQRPYYIHRASVADSLQLPSTAFDIEDNRVKIQPPWSSGRVVLVGDAAHGMPPFMAQGANQGLEDALVITTLIANIAREKSWDDTQAINQAFEKYEHFRHPLIIRVQQATLQQLSQSRKKEWQEYSDLVFRREFEQMLPVTSDR</sequence>
<dbReference type="Gene3D" id="3.50.50.60">
    <property type="entry name" value="FAD/NAD(P)-binding domain"/>
    <property type="match status" value="3"/>
</dbReference>
<dbReference type="InterPro" id="IPR036188">
    <property type="entry name" value="FAD/NAD-bd_sf"/>
</dbReference>
<feature type="domain" description="FAD-binding" evidence="6">
    <location>
        <begin position="369"/>
        <end position="469"/>
    </location>
</feature>
<dbReference type="InterPro" id="IPR050493">
    <property type="entry name" value="FAD-dep_Monooxygenase_BioMet"/>
</dbReference>
<dbReference type="OrthoDB" id="9766816at2"/>
<keyword evidence="8" id="KW-1185">Reference proteome</keyword>
<proteinExistence type="predicted"/>
<keyword evidence="1" id="KW-0285">Flavoprotein</keyword>
<accession>A0A139XEV2</accession>